<keyword evidence="3" id="KW-0274">FAD</keyword>
<dbReference type="PRINTS" id="PR00147">
    <property type="entry name" value="DNAPHOTLYASE"/>
</dbReference>
<sequence length="474" mass="56439">MLSIFNYFIIIYEIMKYKHSLFIFTRDLRLEDNTGLIEALKASEKVIPIFILNPAQLNDSNKYKSNNSIQFMVESLIELDKELRQQGSKLYLFYDEPDKIIDKLLHSDKEIEAVYLNMDYTPFARNRTKTLRKVCDKYDIPLLEYEDYMLTGCKAVVKTGQDGTPYLIFTPFYKVAQKIKVRSITKNNHHNYISRNKTITGEYHGKLDKFYENNPNILIHGGRKNGLQILKHLVNFKNYAKTRDLPRFETTHLSAYMKFNLVSIREVYDAIKTHLGHKSELMRQIYWRDFYMMTMYNHPWVIGGNMKQKLKIKWTYNKKQFDMWKNGKTGIPLIDAGMRQLNETGWMHNRLRMNVASFLVKILHIDWLWGEKYFAQQLVDYDPANNNGGWQWCASTGADSQPYFRVFNPWRQSEKIDKDAEYIKKWVPELKDVPAKDIHNWNETYTKYIDTTDYPKPMVTDIKREVKRSIQLYK</sequence>
<accession>A0A3G4ZMX6</accession>
<dbReference type="Gene3D" id="1.25.40.80">
    <property type="match status" value="1"/>
</dbReference>
<dbReference type="PANTHER" id="PTHR11455:SF9">
    <property type="entry name" value="CRYPTOCHROME CIRCADIAN CLOCK 5 ISOFORM X1"/>
    <property type="match status" value="1"/>
</dbReference>
<evidence type="ECO:0000259" key="5">
    <source>
        <dbReference type="PROSITE" id="PS51645"/>
    </source>
</evidence>
<dbReference type="InterPro" id="IPR006050">
    <property type="entry name" value="DNA_photolyase_N"/>
</dbReference>
<dbReference type="Pfam" id="PF00875">
    <property type="entry name" value="DNA_photolyase"/>
    <property type="match status" value="1"/>
</dbReference>
<dbReference type="InterPro" id="IPR018394">
    <property type="entry name" value="DNA_photolyase_1_CS_C"/>
</dbReference>
<reference evidence="6" key="1">
    <citation type="submission" date="2018-10" db="EMBL/GenBank/DDBJ databases">
        <title>Hidden diversity of soil giant viruses.</title>
        <authorList>
            <person name="Schulz F."/>
            <person name="Alteio L."/>
            <person name="Goudeau D."/>
            <person name="Ryan E.M."/>
            <person name="Malmstrom R.R."/>
            <person name="Blanchard J."/>
            <person name="Woyke T."/>
        </authorList>
    </citation>
    <scope>NUCLEOTIDE SEQUENCE</scope>
    <source>
        <strain evidence="6">TEV1</strain>
    </source>
</reference>
<dbReference type="GO" id="GO:0006139">
    <property type="term" value="P:nucleobase-containing compound metabolic process"/>
    <property type="evidence" value="ECO:0007669"/>
    <property type="project" value="UniProtKB-ARBA"/>
</dbReference>
<organism evidence="6">
    <name type="scientific">Terrestrivirus sp</name>
    <dbReference type="NCBI Taxonomy" id="2487775"/>
    <lineage>
        <taxon>Viruses</taxon>
        <taxon>Varidnaviria</taxon>
        <taxon>Bamfordvirae</taxon>
        <taxon>Nucleocytoviricota</taxon>
        <taxon>Megaviricetes</taxon>
        <taxon>Imitervirales</taxon>
        <taxon>Mimiviridae</taxon>
        <taxon>Klosneuvirinae</taxon>
    </lineage>
</organism>
<name>A0A3G4ZMX6_9VIRU</name>
<dbReference type="GO" id="GO:0003904">
    <property type="term" value="F:deoxyribodipyrimidine photo-lyase activity"/>
    <property type="evidence" value="ECO:0007669"/>
    <property type="project" value="TreeGrafter"/>
</dbReference>
<protein>
    <submittedName>
        <fullName evidence="6">Deoxyribodipyrimidine photo-lyase</fullName>
    </submittedName>
</protein>
<dbReference type="InterPro" id="IPR002081">
    <property type="entry name" value="Cryptochrome/DNA_photolyase_1"/>
</dbReference>
<dbReference type="InterPro" id="IPR005101">
    <property type="entry name" value="Cryptochr/Photolyase_FAD-bd"/>
</dbReference>
<dbReference type="Gene3D" id="3.40.50.620">
    <property type="entry name" value="HUPs"/>
    <property type="match status" value="1"/>
</dbReference>
<dbReference type="Pfam" id="PF03441">
    <property type="entry name" value="FAD_binding_7"/>
    <property type="match status" value="1"/>
</dbReference>
<dbReference type="SUPFAM" id="SSF52425">
    <property type="entry name" value="Cryptochrome/photolyase, N-terminal domain"/>
    <property type="match status" value="1"/>
</dbReference>
<feature type="domain" description="Photolyase/cryptochrome alpha/beta" evidence="5">
    <location>
        <begin position="18"/>
        <end position="150"/>
    </location>
</feature>
<dbReference type="PANTHER" id="PTHR11455">
    <property type="entry name" value="CRYPTOCHROME"/>
    <property type="match status" value="1"/>
</dbReference>
<comment type="cofactor">
    <cofactor evidence="1">
        <name>FAD</name>
        <dbReference type="ChEBI" id="CHEBI:57692"/>
    </cofactor>
</comment>
<dbReference type="GO" id="GO:0006950">
    <property type="term" value="P:response to stress"/>
    <property type="evidence" value="ECO:0007669"/>
    <property type="project" value="UniProtKB-ARBA"/>
</dbReference>
<dbReference type="GO" id="GO:0003677">
    <property type="term" value="F:DNA binding"/>
    <property type="evidence" value="ECO:0007669"/>
    <property type="project" value="TreeGrafter"/>
</dbReference>
<evidence type="ECO:0000256" key="2">
    <source>
        <dbReference type="ARBA" id="ARBA00022630"/>
    </source>
</evidence>
<dbReference type="InterPro" id="IPR036134">
    <property type="entry name" value="Crypto/Photolyase_FAD-like_sf"/>
</dbReference>
<dbReference type="EMBL" id="MK071983">
    <property type="protein sequence ID" value="AYV76198.1"/>
    <property type="molecule type" value="Genomic_DNA"/>
</dbReference>
<dbReference type="GO" id="GO:0071949">
    <property type="term" value="F:FAD binding"/>
    <property type="evidence" value="ECO:0007669"/>
    <property type="project" value="TreeGrafter"/>
</dbReference>
<keyword evidence="2" id="KW-0285">Flavoprotein</keyword>
<proteinExistence type="predicted"/>
<keyword evidence="4" id="KW-0157">Chromophore</keyword>
<keyword evidence="6" id="KW-0456">Lyase</keyword>
<evidence type="ECO:0000256" key="1">
    <source>
        <dbReference type="ARBA" id="ARBA00001974"/>
    </source>
</evidence>
<dbReference type="InterPro" id="IPR014729">
    <property type="entry name" value="Rossmann-like_a/b/a_fold"/>
</dbReference>
<dbReference type="SUPFAM" id="SSF48173">
    <property type="entry name" value="Cryptochrome/photolyase FAD-binding domain"/>
    <property type="match status" value="1"/>
</dbReference>
<evidence type="ECO:0000256" key="3">
    <source>
        <dbReference type="ARBA" id="ARBA00022827"/>
    </source>
</evidence>
<gene>
    <name evidence="6" type="ORF">Terrestrivirus5_20</name>
</gene>
<dbReference type="InterPro" id="IPR036155">
    <property type="entry name" value="Crypto/Photolyase_N_sf"/>
</dbReference>
<dbReference type="PROSITE" id="PS51645">
    <property type="entry name" value="PHR_CRY_ALPHA_BETA"/>
    <property type="match status" value="1"/>
</dbReference>
<dbReference type="PROSITE" id="PS00394">
    <property type="entry name" value="DNA_PHOTOLYASES_1_1"/>
    <property type="match status" value="1"/>
</dbReference>
<evidence type="ECO:0000256" key="4">
    <source>
        <dbReference type="ARBA" id="ARBA00022991"/>
    </source>
</evidence>
<dbReference type="Gene3D" id="1.10.579.10">
    <property type="entry name" value="DNA Cyclobutane Dipyrimidine Photolyase, subunit A, domain 3"/>
    <property type="match status" value="1"/>
</dbReference>
<evidence type="ECO:0000313" key="6">
    <source>
        <dbReference type="EMBL" id="AYV76198.1"/>
    </source>
</evidence>